<dbReference type="PANTHER" id="PTHR23411">
    <property type="entry name" value="TAPASIN"/>
    <property type="match status" value="1"/>
</dbReference>
<organism evidence="7 8">
    <name type="scientific">Xiphophorus couchianus</name>
    <name type="common">Monterrey platyfish</name>
    <dbReference type="NCBI Taxonomy" id="32473"/>
    <lineage>
        <taxon>Eukaryota</taxon>
        <taxon>Metazoa</taxon>
        <taxon>Chordata</taxon>
        <taxon>Craniata</taxon>
        <taxon>Vertebrata</taxon>
        <taxon>Euteleostomi</taxon>
        <taxon>Actinopterygii</taxon>
        <taxon>Neopterygii</taxon>
        <taxon>Teleostei</taxon>
        <taxon>Neoteleostei</taxon>
        <taxon>Acanthomorphata</taxon>
        <taxon>Ovalentaria</taxon>
        <taxon>Atherinomorphae</taxon>
        <taxon>Cyprinodontiformes</taxon>
        <taxon>Poeciliidae</taxon>
        <taxon>Poeciliinae</taxon>
        <taxon>Xiphophorus</taxon>
    </lineage>
</organism>
<dbReference type="SMART" id="SM00406">
    <property type="entry name" value="IGv"/>
    <property type="match status" value="1"/>
</dbReference>
<dbReference type="FunFam" id="2.60.40.10:FF:001878">
    <property type="entry name" value="Immunoglobulin heavy variable 1-4"/>
    <property type="match status" value="1"/>
</dbReference>
<dbReference type="GeneTree" id="ENSGT01150000286993"/>
<evidence type="ECO:0000256" key="5">
    <source>
        <dbReference type="SAM" id="Phobius"/>
    </source>
</evidence>
<reference evidence="7" key="2">
    <citation type="submission" date="2025-09" db="UniProtKB">
        <authorList>
            <consortium name="Ensembl"/>
        </authorList>
    </citation>
    <scope>IDENTIFICATION</scope>
</reference>
<dbReference type="InterPro" id="IPR003599">
    <property type="entry name" value="Ig_sub"/>
</dbReference>
<dbReference type="InterPro" id="IPR050380">
    <property type="entry name" value="Immune_Resp_Modulators"/>
</dbReference>
<dbReference type="Pfam" id="PF07654">
    <property type="entry name" value="C1-set"/>
    <property type="match status" value="6"/>
</dbReference>
<dbReference type="InterPro" id="IPR013106">
    <property type="entry name" value="Ig_V-set"/>
</dbReference>
<name>A0A3B5MLQ8_9TELE</name>
<accession>A0A3B5MLQ8</accession>
<keyword evidence="5" id="KW-1133">Transmembrane helix</keyword>
<dbReference type="InterPro" id="IPR013783">
    <property type="entry name" value="Ig-like_fold"/>
</dbReference>
<feature type="domain" description="Ig-like" evidence="6">
    <location>
        <begin position="4"/>
        <end position="110"/>
    </location>
</feature>
<dbReference type="AlphaFoldDB" id="A0A3B5MLQ8"/>
<protein>
    <recommendedName>
        <fullName evidence="6">Ig-like domain-containing protein</fullName>
    </recommendedName>
</protein>
<dbReference type="Gene3D" id="2.60.40.10">
    <property type="entry name" value="Immunoglobulins"/>
    <property type="match status" value="9"/>
</dbReference>
<keyword evidence="5" id="KW-0472">Membrane</keyword>
<dbReference type="PROSITE" id="PS00290">
    <property type="entry name" value="IG_MHC"/>
    <property type="match status" value="1"/>
</dbReference>
<keyword evidence="4" id="KW-1280">Immunoglobulin</keyword>
<dbReference type="InterPro" id="IPR003597">
    <property type="entry name" value="Ig_C1-set"/>
</dbReference>
<dbReference type="SMART" id="SM00409">
    <property type="entry name" value="IG"/>
    <property type="match status" value="3"/>
</dbReference>
<dbReference type="CDD" id="cd04981">
    <property type="entry name" value="IgV_H"/>
    <property type="match status" value="1"/>
</dbReference>
<dbReference type="Proteomes" id="UP000261380">
    <property type="component" value="Unplaced"/>
</dbReference>
<evidence type="ECO:0000256" key="1">
    <source>
        <dbReference type="ARBA" id="ARBA00022859"/>
    </source>
</evidence>
<feature type="domain" description="Ig-like" evidence="6">
    <location>
        <begin position="747"/>
        <end position="845"/>
    </location>
</feature>
<feature type="domain" description="Ig-like" evidence="6">
    <location>
        <begin position="140"/>
        <end position="231"/>
    </location>
</feature>
<feature type="transmembrane region" description="Helical" evidence="5">
    <location>
        <begin position="970"/>
        <end position="993"/>
    </location>
</feature>
<keyword evidence="8" id="KW-1185">Reference proteome</keyword>
<keyword evidence="1" id="KW-0391">Immunity</keyword>
<dbReference type="InterPro" id="IPR036179">
    <property type="entry name" value="Ig-like_dom_sf"/>
</dbReference>
<dbReference type="CDD" id="cd21819">
    <property type="entry name" value="IgC1_CH1_IgM"/>
    <property type="match status" value="1"/>
</dbReference>
<feature type="domain" description="Ig-like" evidence="6">
    <location>
        <begin position="635"/>
        <end position="739"/>
    </location>
</feature>
<dbReference type="STRING" id="32473.ENSXCOP00000024501"/>
<evidence type="ECO:0000256" key="4">
    <source>
        <dbReference type="ARBA" id="ARBA00043265"/>
    </source>
</evidence>
<dbReference type="SMART" id="SM00407">
    <property type="entry name" value="IGc1"/>
    <property type="match status" value="5"/>
</dbReference>
<evidence type="ECO:0000313" key="8">
    <source>
        <dbReference type="Proteomes" id="UP000261380"/>
    </source>
</evidence>
<dbReference type="InterPro" id="IPR003006">
    <property type="entry name" value="Ig/MHC_CS"/>
</dbReference>
<dbReference type="InterPro" id="IPR007110">
    <property type="entry name" value="Ig-like_dom"/>
</dbReference>
<feature type="domain" description="Ig-like" evidence="6">
    <location>
        <begin position="347"/>
        <end position="435"/>
    </location>
</feature>
<dbReference type="PROSITE" id="PS50835">
    <property type="entry name" value="IG_LIKE"/>
    <property type="match status" value="8"/>
</dbReference>
<feature type="domain" description="Ig-like" evidence="6">
    <location>
        <begin position="540"/>
        <end position="629"/>
    </location>
</feature>
<evidence type="ECO:0000256" key="3">
    <source>
        <dbReference type="ARBA" id="ARBA00023319"/>
    </source>
</evidence>
<dbReference type="SUPFAM" id="SSF48726">
    <property type="entry name" value="Immunoglobulin"/>
    <property type="match status" value="9"/>
</dbReference>
<evidence type="ECO:0000256" key="2">
    <source>
        <dbReference type="ARBA" id="ARBA00023130"/>
    </source>
</evidence>
<feature type="domain" description="Ig-like" evidence="6">
    <location>
        <begin position="849"/>
        <end position="942"/>
    </location>
</feature>
<dbReference type="Pfam" id="PF07686">
    <property type="entry name" value="V-set"/>
    <property type="match status" value="1"/>
</dbReference>
<dbReference type="GO" id="GO:0019814">
    <property type="term" value="C:immunoglobulin complex"/>
    <property type="evidence" value="ECO:0007669"/>
    <property type="project" value="UniProtKB-KW"/>
</dbReference>
<feature type="domain" description="Ig-like" evidence="6">
    <location>
        <begin position="240"/>
        <end position="336"/>
    </location>
</feature>
<keyword evidence="3" id="KW-0393">Immunoglobulin domain</keyword>
<keyword evidence="2" id="KW-1064">Adaptive immunity</keyword>
<reference evidence="7" key="1">
    <citation type="submission" date="2025-08" db="UniProtKB">
        <authorList>
            <consortium name="Ensembl"/>
        </authorList>
    </citation>
    <scope>IDENTIFICATION</scope>
</reference>
<proteinExistence type="predicted"/>
<keyword evidence="5" id="KW-0812">Transmembrane</keyword>
<dbReference type="FunFam" id="2.60.40.10:FF:002350">
    <property type="entry name" value="Immunoglobulin heavy variable 1-4"/>
    <property type="match status" value="1"/>
</dbReference>
<dbReference type="Ensembl" id="ENSXCOT00000024795.1">
    <property type="protein sequence ID" value="ENSXCOP00000024501.1"/>
    <property type="gene ID" value="ENSXCOG00000018301.1"/>
</dbReference>
<dbReference type="CDD" id="cd00098">
    <property type="entry name" value="IgC1"/>
    <property type="match status" value="2"/>
</dbReference>
<sequence length="1012" mass="114219">KYSAAVLLELYGVVSQTLTQSESVIKRPSENHKLTCTASGYTFSSYSMHWVRQAQGKGLEWVAYIRNDGSLIYYSPSVQGRFTISKDNSRQQVYLQMNSLKTEDSAVYYCCHCNLSPCHYFDYWGKGTMVTVTSATQSAPTVFPLAPCGSGGSDLVTLGCLATGFNPSTITFSWEQGSTALNNVIQYPSIQKGNEYMGISQVQVKRQDWEARKSFKCIANHGAGQRHASITKRTLRLIPPKMTLYPVWDGEVKISDVRLICALSDYFPKDITVQWYKEDQLLTSNQNVRNFISANEENTTYSRTTEITPDKEEWIKGSTFKCKSTHKAKDLTETINICQIYGKYTPPIYMETPNFMKVMTESEVEAKCSISTVLNAKLTWEMDRVPVGDQSQVRRNETFVSTTLKVPLETWAKTKKIQCKAEHRCFTAMKTISISVGRPKVEIRRSLSELLKRESAVFQCDVSQLSPQDFYVTFQVNGTDASQKYYIDLPEGSGPHSVSRRFSVPRESWKIDTDVSCTVNQGFSSSPFKSNLMSRIFVEPSMEVHPAPSEGPEQQTLVCSGWGFDPQIKWFNRSKEINSSNSDISMNNKGHVVVMSQLHVGHAEWKRGMVFTCEVSDSSLRKNVKKNISICSVMPTSSHMVGVYIQRPKLEELQKRGQVTVTCLFVGTSLSDFSIIWKVGDQRAFPSNINMEKPVSHNNGTETLHSSLYVSAEDWHSNKQVSCVGRHLCSNQSYEDYISKSTDLYQPVLRILEPTFDELYTSDSVILTCLVSAFFPSDVIVQWRENGQQLPASLYINSPSWKEPGRRYFSMRSRLNITKAENNNSTYSCVVRHESSESPFETNISDVFATVRYTKPSAVLLQGENELMCLVSGFNPKSINITWFRSETTELSDYNITEPYVGPDRKFRILSRLRLAPVDTLPGVIITCRVTHEGATISVNISKPDTLENCNFFDTIKDIDVSQDALKETWSMALTFLCFFLFTIIFSLVVLIVKVRISYSVAAGTSLSIILN</sequence>
<evidence type="ECO:0000259" key="6">
    <source>
        <dbReference type="PROSITE" id="PS50835"/>
    </source>
</evidence>
<evidence type="ECO:0000313" key="7">
    <source>
        <dbReference type="Ensembl" id="ENSXCOP00000024501.1"/>
    </source>
</evidence>
<dbReference type="GO" id="GO:0002250">
    <property type="term" value="P:adaptive immune response"/>
    <property type="evidence" value="ECO:0007669"/>
    <property type="project" value="UniProtKB-KW"/>
</dbReference>